<organism evidence="2 3">
    <name type="scientific">Bradyrhizobium macuxiense</name>
    <dbReference type="NCBI Taxonomy" id="1755647"/>
    <lineage>
        <taxon>Bacteria</taxon>
        <taxon>Pseudomonadati</taxon>
        <taxon>Pseudomonadota</taxon>
        <taxon>Alphaproteobacteria</taxon>
        <taxon>Hyphomicrobiales</taxon>
        <taxon>Nitrobacteraceae</taxon>
        <taxon>Bradyrhizobium</taxon>
    </lineage>
</organism>
<dbReference type="SUPFAM" id="SSF111369">
    <property type="entry name" value="HlyD-like secretion proteins"/>
    <property type="match status" value="2"/>
</dbReference>
<comment type="caution">
    <text evidence="2">The sequence shown here is derived from an EMBL/GenBank/DDBJ whole genome shotgun (WGS) entry which is preliminary data.</text>
</comment>
<dbReference type="OrthoDB" id="7929252at2"/>
<evidence type="ECO:0000256" key="1">
    <source>
        <dbReference type="SAM" id="Coils"/>
    </source>
</evidence>
<dbReference type="AlphaFoldDB" id="A0A560L4U7"/>
<dbReference type="RefSeq" id="WP_146991303.1">
    <property type="nucleotide sequence ID" value="NZ_VITY01000014.1"/>
</dbReference>
<feature type="coiled-coil region" evidence="1">
    <location>
        <begin position="114"/>
        <end position="162"/>
    </location>
</feature>
<evidence type="ECO:0000313" key="2">
    <source>
        <dbReference type="EMBL" id="TWB90568.1"/>
    </source>
</evidence>
<accession>A0A560L4U7</accession>
<sequence length="410" mass="44435">MLELILCSLFTLVPDYLYRRYVQGKRFGKEITFYSVWYELRWGITGCLMLTVALITTIFYYHPSTTSAALFYRTIPILPEGSGRVAEVNIGFSEPVKKGEVIFRLDSSKQVAALDTAKRKVAEVDASLVAAEADVVKAEAQVQEAKSAHQQAEDELNVKSELQRRNPGIVPQRDIEKLQVLVNQRQAGIDAATAVKQSATLRVSTLLPAEKASAEAALAQAQVDLDKTVVRAGVDGRVEQFFLRAGDVVNPLMRPAGILIPDRAGQTSLQAGFGQIEAQVLKEGMVAEATCVSKPWVIIPMVITSVQDYIAAGQFRGGEQLIEAQNIARPGTILVFLEPLYKGGLEGVTAGSSCIVNAYTSNHEVISAKETGVGQAFVLHAIDTVGLVHALLLRIQALLLPIKTLVLSGH</sequence>
<reference evidence="2 3" key="1">
    <citation type="submission" date="2019-06" db="EMBL/GenBank/DDBJ databases">
        <title>Genomic Encyclopedia of Type Strains, Phase IV (KMG-V): Genome sequencing to study the core and pangenomes of soil and plant-associated prokaryotes.</title>
        <authorList>
            <person name="Whitman W."/>
        </authorList>
    </citation>
    <scope>NUCLEOTIDE SEQUENCE [LARGE SCALE GENOMIC DNA]</scope>
    <source>
        <strain evidence="2 3">BR 10355</strain>
    </source>
</reference>
<dbReference type="Gene3D" id="1.10.287.470">
    <property type="entry name" value="Helix hairpin bin"/>
    <property type="match status" value="1"/>
</dbReference>
<protein>
    <submittedName>
        <fullName evidence="2">Multidrug resistance efflux pump</fullName>
    </submittedName>
</protein>
<keyword evidence="3" id="KW-1185">Reference proteome</keyword>
<name>A0A560L4U7_9BRAD</name>
<dbReference type="PANTHER" id="PTHR30367:SF12">
    <property type="entry name" value="P-HYDROXYBENZOIC ACID EFFLUX PUMP SUBUNIT AAEA"/>
    <property type="match status" value="1"/>
</dbReference>
<dbReference type="Proteomes" id="UP000321304">
    <property type="component" value="Unassembled WGS sequence"/>
</dbReference>
<dbReference type="PANTHER" id="PTHR30367">
    <property type="entry name" value="P-HYDROXYBENZOIC ACID EFFLUX PUMP SUBUNIT AAEA-RELATED"/>
    <property type="match status" value="1"/>
</dbReference>
<dbReference type="EMBL" id="VITY01000014">
    <property type="protein sequence ID" value="TWB90568.1"/>
    <property type="molecule type" value="Genomic_DNA"/>
</dbReference>
<dbReference type="Gene3D" id="2.40.50.100">
    <property type="match status" value="1"/>
</dbReference>
<dbReference type="InterPro" id="IPR050393">
    <property type="entry name" value="MFP_Efflux_Pump"/>
</dbReference>
<gene>
    <name evidence="2" type="ORF">FBZ93_114121</name>
</gene>
<dbReference type="STRING" id="1755647.AS156_29020"/>
<keyword evidence="1" id="KW-0175">Coiled coil</keyword>
<proteinExistence type="predicted"/>
<evidence type="ECO:0000313" key="3">
    <source>
        <dbReference type="Proteomes" id="UP000321304"/>
    </source>
</evidence>